<dbReference type="AlphaFoldDB" id="A0A1I7YJZ1"/>
<dbReference type="InterPro" id="IPR011989">
    <property type="entry name" value="ARM-like"/>
</dbReference>
<dbReference type="Gene3D" id="1.25.10.10">
    <property type="entry name" value="Leucine-rich Repeat Variant"/>
    <property type="match status" value="1"/>
</dbReference>
<keyword evidence="3" id="KW-1185">Reference proteome</keyword>
<name>A0A1I7YJZ1_9BILA</name>
<accession>A0A1I7YJZ1</accession>
<protein>
    <submittedName>
        <fullName evidence="4">DUF1716 domain-containing protein</fullName>
    </submittedName>
</protein>
<evidence type="ECO:0000259" key="2">
    <source>
        <dbReference type="Pfam" id="PF08216"/>
    </source>
</evidence>
<evidence type="ECO:0000313" key="3">
    <source>
        <dbReference type="Proteomes" id="UP000095287"/>
    </source>
</evidence>
<proteinExistence type="predicted"/>
<sequence>MENLFGSLCAALLYAPNRMKFLEGEGIQLMNLMLRFAHAVPHLHEDSEQVKAQERARGERLLDHRFAP</sequence>
<evidence type="ECO:0000313" key="4">
    <source>
        <dbReference type="WBParaSite" id="L893_g17132.t1"/>
    </source>
</evidence>
<dbReference type="Proteomes" id="UP000095287">
    <property type="component" value="Unplaced"/>
</dbReference>
<organism evidence="3 4">
    <name type="scientific">Steinernema glaseri</name>
    <dbReference type="NCBI Taxonomy" id="37863"/>
    <lineage>
        <taxon>Eukaryota</taxon>
        <taxon>Metazoa</taxon>
        <taxon>Ecdysozoa</taxon>
        <taxon>Nematoda</taxon>
        <taxon>Chromadorea</taxon>
        <taxon>Rhabditida</taxon>
        <taxon>Tylenchina</taxon>
        <taxon>Panagrolaimomorpha</taxon>
        <taxon>Strongyloidoidea</taxon>
        <taxon>Steinernematidae</taxon>
        <taxon>Steinernema</taxon>
    </lineage>
</organism>
<reference evidence="4" key="1">
    <citation type="submission" date="2016-11" db="UniProtKB">
        <authorList>
            <consortium name="WormBaseParasite"/>
        </authorList>
    </citation>
    <scope>IDENTIFICATION</scope>
</reference>
<feature type="region of interest" description="Disordered" evidence="1">
    <location>
        <begin position="47"/>
        <end position="68"/>
    </location>
</feature>
<evidence type="ECO:0000256" key="1">
    <source>
        <dbReference type="SAM" id="MobiDB-lite"/>
    </source>
</evidence>
<dbReference type="InterPro" id="IPR013180">
    <property type="entry name" value="CTNNBL1_N"/>
</dbReference>
<dbReference type="WBParaSite" id="L893_g17132.t1">
    <property type="protein sequence ID" value="L893_g17132.t1"/>
    <property type="gene ID" value="L893_g17132"/>
</dbReference>
<feature type="domain" description="Beta-catenin-like protein 1 N-terminal" evidence="2">
    <location>
        <begin position="1"/>
        <end position="35"/>
    </location>
</feature>
<dbReference type="Pfam" id="PF08216">
    <property type="entry name" value="CTNNBL"/>
    <property type="match status" value="1"/>
</dbReference>